<keyword evidence="1" id="KW-0812">Transmembrane</keyword>
<reference evidence="2" key="1">
    <citation type="submission" date="2020-09" db="EMBL/GenBank/DDBJ databases">
        <title>Genome-Enabled Discovery of Anthraquinone Biosynthesis in Senna tora.</title>
        <authorList>
            <person name="Kang S.-H."/>
            <person name="Pandey R.P."/>
            <person name="Lee C.-M."/>
            <person name="Sim J.-S."/>
            <person name="Jeong J.-T."/>
            <person name="Choi B.-S."/>
            <person name="Jung M."/>
            <person name="Ginzburg D."/>
            <person name="Zhao K."/>
            <person name="Won S.Y."/>
            <person name="Oh T.-J."/>
            <person name="Yu Y."/>
            <person name="Kim N.-H."/>
            <person name="Lee O.R."/>
            <person name="Lee T.-H."/>
            <person name="Bashyal P."/>
            <person name="Kim T.-S."/>
            <person name="Lee W.-H."/>
            <person name="Kawkins C."/>
            <person name="Kim C.-K."/>
            <person name="Kim J.S."/>
            <person name="Ahn B.O."/>
            <person name="Rhee S.Y."/>
            <person name="Sohng J.K."/>
        </authorList>
    </citation>
    <scope>NUCLEOTIDE SEQUENCE</scope>
    <source>
        <tissue evidence="2">Leaf</tissue>
    </source>
</reference>
<keyword evidence="1" id="KW-0472">Membrane</keyword>
<keyword evidence="3" id="KW-1185">Reference proteome</keyword>
<protein>
    <recommendedName>
        <fullName evidence="4">Transmembrane protein</fullName>
    </recommendedName>
</protein>
<feature type="transmembrane region" description="Helical" evidence="1">
    <location>
        <begin position="49"/>
        <end position="67"/>
    </location>
</feature>
<evidence type="ECO:0000313" key="3">
    <source>
        <dbReference type="Proteomes" id="UP000634136"/>
    </source>
</evidence>
<evidence type="ECO:0000313" key="2">
    <source>
        <dbReference type="EMBL" id="KAF7833214.1"/>
    </source>
</evidence>
<accession>A0A834WVI0</accession>
<evidence type="ECO:0000256" key="1">
    <source>
        <dbReference type="SAM" id="Phobius"/>
    </source>
</evidence>
<sequence>MYNPKRPSPTHTTTWSVQFLSILKRVTTDNRAVMDGANSHASLLHFLHYYYFLFTATMSLALSLILVQHLGDINAPLLSSDTKTMVTGQVQVEAKDGLKASERDLFEGSTKGQEKRLSRRRRSKWWFIRQPSAMTSMKNPAIGIARADTTKAGSNSSLGNWNRSLKLEKVVYQSKKRKLERKREGNDGVDRV</sequence>
<organism evidence="2 3">
    <name type="scientific">Senna tora</name>
    <dbReference type="NCBI Taxonomy" id="362788"/>
    <lineage>
        <taxon>Eukaryota</taxon>
        <taxon>Viridiplantae</taxon>
        <taxon>Streptophyta</taxon>
        <taxon>Embryophyta</taxon>
        <taxon>Tracheophyta</taxon>
        <taxon>Spermatophyta</taxon>
        <taxon>Magnoliopsida</taxon>
        <taxon>eudicotyledons</taxon>
        <taxon>Gunneridae</taxon>
        <taxon>Pentapetalae</taxon>
        <taxon>rosids</taxon>
        <taxon>fabids</taxon>
        <taxon>Fabales</taxon>
        <taxon>Fabaceae</taxon>
        <taxon>Caesalpinioideae</taxon>
        <taxon>Cassia clade</taxon>
        <taxon>Senna</taxon>
    </lineage>
</organism>
<comment type="caution">
    <text evidence="2">The sequence shown here is derived from an EMBL/GenBank/DDBJ whole genome shotgun (WGS) entry which is preliminary data.</text>
</comment>
<keyword evidence="1" id="KW-1133">Transmembrane helix</keyword>
<name>A0A834WVI0_9FABA</name>
<dbReference type="Proteomes" id="UP000634136">
    <property type="component" value="Unassembled WGS sequence"/>
</dbReference>
<evidence type="ECO:0008006" key="4">
    <source>
        <dbReference type="Google" id="ProtNLM"/>
    </source>
</evidence>
<proteinExistence type="predicted"/>
<dbReference type="AlphaFoldDB" id="A0A834WVI0"/>
<dbReference type="EMBL" id="JAAIUW010000005">
    <property type="protein sequence ID" value="KAF7833214.1"/>
    <property type="molecule type" value="Genomic_DNA"/>
</dbReference>
<gene>
    <name evidence="2" type="ORF">G2W53_015547</name>
</gene>